<name>A0A916VYM7_9HYPH</name>
<accession>A0A916VYM7</accession>
<dbReference type="EMBL" id="BMKB01000003">
    <property type="protein sequence ID" value="GGA52595.1"/>
    <property type="molecule type" value="Genomic_DNA"/>
</dbReference>
<dbReference type="OrthoDB" id="8595425at2"/>
<evidence type="ECO:0000259" key="1">
    <source>
        <dbReference type="Pfam" id="PF13788"/>
    </source>
</evidence>
<proteinExistence type="predicted"/>
<dbReference type="RefSeq" id="WP_127071060.1">
    <property type="nucleotide sequence ID" value="NZ_BMKB01000003.1"/>
</dbReference>
<dbReference type="AlphaFoldDB" id="A0A916VYM7"/>
<sequence>MRHVSIGGQVIVVVDDNGLQLNDEQGALDLLGEIYGSEAEWVAIPVSRLAPDFFELRNRKAGGFFQKLTNYRMKALIVGDISEHLANSKALQDFVRECNRGGSFRFLNCLSELAGSATSP</sequence>
<evidence type="ECO:0000313" key="2">
    <source>
        <dbReference type="EMBL" id="GGA52595.1"/>
    </source>
</evidence>
<dbReference type="Proteomes" id="UP000596977">
    <property type="component" value="Unassembled WGS sequence"/>
</dbReference>
<comment type="caution">
    <text evidence="2">The sequence shown here is derived from an EMBL/GenBank/DDBJ whole genome shotgun (WGS) entry which is preliminary data.</text>
</comment>
<reference evidence="2 3" key="1">
    <citation type="journal article" date="2014" name="Int. J. Syst. Evol. Microbiol.">
        <title>Complete genome sequence of Corynebacterium casei LMG S-19264T (=DSM 44701T), isolated from a smear-ripened cheese.</title>
        <authorList>
            <consortium name="US DOE Joint Genome Institute (JGI-PGF)"/>
            <person name="Walter F."/>
            <person name="Albersmeier A."/>
            <person name="Kalinowski J."/>
            <person name="Ruckert C."/>
        </authorList>
    </citation>
    <scope>NUCLEOTIDE SEQUENCE [LARGE SCALE GENOMIC DNA]</scope>
    <source>
        <strain evidence="2 3">CGMCC 1.15896</strain>
    </source>
</reference>
<organism evidence="2 3">
    <name type="scientific">Pelagibacterium lentulum</name>
    <dbReference type="NCBI Taxonomy" id="2029865"/>
    <lineage>
        <taxon>Bacteria</taxon>
        <taxon>Pseudomonadati</taxon>
        <taxon>Pseudomonadota</taxon>
        <taxon>Alphaproteobacteria</taxon>
        <taxon>Hyphomicrobiales</taxon>
        <taxon>Devosiaceae</taxon>
        <taxon>Pelagibacterium</taxon>
    </lineage>
</organism>
<keyword evidence="3" id="KW-1185">Reference proteome</keyword>
<feature type="domain" description="DUF4180" evidence="1">
    <location>
        <begin position="8"/>
        <end position="113"/>
    </location>
</feature>
<evidence type="ECO:0000313" key="3">
    <source>
        <dbReference type="Proteomes" id="UP000596977"/>
    </source>
</evidence>
<gene>
    <name evidence="2" type="ORF">GCM10011499_23350</name>
</gene>
<dbReference type="InterPro" id="IPR025438">
    <property type="entry name" value="DUF4180"/>
</dbReference>
<dbReference type="Pfam" id="PF13788">
    <property type="entry name" value="DUF4180"/>
    <property type="match status" value="1"/>
</dbReference>
<protein>
    <recommendedName>
        <fullName evidence="1">DUF4180 domain-containing protein</fullName>
    </recommendedName>
</protein>